<keyword evidence="4" id="KW-0500">Molybdenum</keyword>
<dbReference type="InterPro" id="IPR009010">
    <property type="entry name" value="Asp_de-COase-like_dom_sf"/>
</dbReference>
<dbReference type="PANTHER" id="PTHR43742">
    <property type="entry name" value="TRIMETHYLAMINE-N-OXIDE REDUCTASE"/>
    <property type="match status" value="1"/>
</dbReference>
<dbReference type="Proteomes" id="UP000297741">
    <property type="component" value="Unassembled WGS sequence"/>
</dbReference>
<organism evidence="11 12">
    <name type="scientific">Pseudotabrizicola sediminis</name>
    <dbReference type="NCBI Taxonomy" id="2486418"/>
    <lineage>
        <taxon>Bacteria</taxon>
        <taxon>Pseudomonadati</taxon>
        <taxon>Pseudomonadota</taxon>
        <taxon>Alphaproteobacteria</taxon>
        <taxon>Rhodobacterales</taxon>
        <taxon>Paracoccaceae</taxon>
        <taxon>Pseudotabrizicola</taxon>
    </lineage>
</organism>
<dbReference type="RefSeq" id="WP_135433574.1">
    <property type="nucleotide sequence ID" value="NZ_RPEM01000016.1"/>
</dbReference>
<evidence type="ECO:0000256" key="3">
    <source>
        <dbReference type="ARBA" id="ARBA00022485"/>
    </source>
</evidence>
<evidence type="ECO:0000313" key="12">
    <source>
        <dbReference type="Proteomes" id="UP000297741"/>
    </source>
</evidence>
<evidence type="ECO:0000256" key="7">
    <source>
        <dbReference type="ARBA" id="ARBA00023002"/>
    </source>
</evidence>
<dbReference type="InterPro" id="IPR006657">
    <property type="entry name" value="MoPterin_dinucl-bd_dom"/>
</dbReference>
<dbReference type="PROSITE" id="PS51318">
    <property type="entry name" value="TAT"/>
    <property type="match status" value="1"/>
</dbReference>
<keyword evidence="5" id="KW-0479">Metal-binding</keyword>
<accession>A0ABY2KHF3</accession>
<evidence type="ECO:0000256" key="9">
    <source>
        <dbReference type="ARBA" id="ARBA00023014"/>
    </source>
</evidence>
<dbReference type="Gene3D" id="3.30.2070.10">
    <property type="entry name" value="Formate dehydrogenase/DMSO reductase"/>
    <property type="match status" value="1"/>
</dbReference>
<dbReference type="Gene3D" id="3.40.228.10">
    <property type="entry name" value="Dimethylsulfoxide Reductase, domain 2"/>
    <property type="match status" value="2"/>
</dbReference>
<dbReference type="SMART" id="SM00926">
    <property type="entry name" value="Molybdop_Fe4S4"/>
    <property type="match status" value="1"/>
</dbReference>
<keyword evidence="6" id="KW-0732">Signal</keyword>
<dbReference type="PROSITE" id="PS51669">
    <property type="entry name" value="4FE4S_MOW_BIS_MGD"/>
    <property type="match status" value="1"/>
</dbReference>
<comment type="cofactor">
    <cofactor evidence="1">
        <name>Mo-bis(molybdopterin guanine dinucleotide)</name>
        <dbReference type="ChEBI" id="CHEBI:60539"/>
    </cofactor>
</comment>
<keyword evidence="9" id="KW-0411">Iron-sulfur</keyword>
<dbReference type="Gene3D" id="3.40.50.740">
    <property type="match status" value="2"/>
</dbReference>
<dbReference type="InterPro" id="IPR006963">
    <property type="entry name" value="Mopterin_OxRdtase_4Fe-4S_dom"/>
</dbReference>
<dbReference type="Pfam" id="PF00384">
    <property type="entry name" value="Molybdopterin"/>
    <property type="match status" value="1"/>
</dbReference>
<evidence type="ECO:0000256" key="2">
    <source>
        <dbReference type="ARBA" id="ARBA00010312"/>
    </source>
</evidence>
<evidence type="ECO:0000256" key="5">
    <source>
        <dbReference type="ARBA" id="ARBA00022723"/>
    </source>
</evidence>
<dbReference type="Gene3D" id="2.40.40.20">
    <property type="match status" value="1"/>
</dbReference>
<feature type="domain" description="4Fe-4S Mo/W bis-MGD-type" evidence="10">
    <location>
        <begin position="51"/>
        <end position="107"/>
    </location>
</feature>
<name>A0ABY2KHF3_9RHOB</name>
<keyword evidence="12" id="KW-1185">Reference proteome</keyword>
<keyword evidence="8" id="KW-0408">Iron</keyword>
<evidence type="ECO:0000256" key="1">
    <source>
        <dbReference type="ARBA" id="ARBA00001942"/>
    </source>
</evidence>
<protein>
    <submittedName>
        <fullName evidence="11">Twin-arginine translocation signal domain-containing protein</fullName>
    </submittedName>
</protein>
<comment type="caution">
    <text evidence="11">The sequence shown here is derived from an EMBL/GenBank/DDBJ whole genome shotgun (WGS) entry which is preliminary data.</text>
</comment>
<dbReference type="SUPFAM" id="SSF50692">
    <property type="entry name" value="ADC-like"/>
    <property type="match status" value="1"/>
</dbReference>
<dbReference type="Pfam" id="PF04879">
    <property type="entry name" value="Molybdop_Fe4S4"/>
    <property type="match status" value="1"/>
</dbReference>
<sequence>MDEINTGISRRKFLATTGTTGALAATVSLGVPGMGLEATSAEAQAAKTPNTVVTKNICHQCPARCGIDVYTTDGRVHAIYGTADHPISNGKLCPKGPLGIYVLYDPDRWRGPMKRTNPNKGRNEDPGFVPVTWDEALQTVADRLNGLRERGESHRAAMLYGRGWGASCAGLLGTFGGLYGSPNMPIGHSSMCSDGSIVAKGYTDGNASYNSHDYRNCNYLLMFGVGFLEAFRPYNNNMQMWGYMRGRKTPKTRVTAVDVHVNTTLAAADRGLLIRPGTDGALALAIAHVILTEGLWERSFVGDFADRQNRFVAGQTVTAAVAPEPVINAETGEATSPEITGEGFVEKWVTGLVDWWNIELKDRTVEWASEITDIPARDILATAREFGSTRPAMAIFERGAHSHTNGIYNGMAIHSLNALVGSLFAKGGMAYQMGPSYGPMPADANEFKDDWANNGDWKTQPRVDKKGSSDGYLLARNMMQEIGPNHLAGDPYKLDTVIFYQNNAIFTAPNGQVWEEAMKDVFIVDTSPFPTETGHYADIILPDHTYLERYQDSPTYPFEGYPLTQLRVPAIKPIYDTKYFGDVIIELGKRMNGPMADYYRALDSAENVLRHLAKGFETDPGDNGVNSWESWVEKGVWYKKPYFWQQRDGVFFEWDGTDYNREMTPEEVGQKLLKTPSGKFEFRSAALEANSDWIVGATGRDPANLMFPIWEPPVHPGGGDLYFVTPKVALHAEGRGHNIPMVIAHLQPTVGGRGEAFVEINPVTASARGISDGDRVRISSDAGSIEARCRVYAGVRPDTLVLPMEYGHWASGRWSKAVPTEHCGEATVNQSDRITGQAMYYSTKVQVAKA</sequence>
<dbReference type="InterPro" id="IPR006311">
    <property type="entry name" value="TAT_signal"/>
</dbReference>
<reference evidence="11 12" key="1">
    <citation type="submission" date="2018-11" db="EMBL/GenBank/DDBJ databases">
        <title>Tabrizicola sp. isolated from sediment of alpine lake.</title>
        <authorList>
            <person name="Liu Z."/>
        </authorList>
    </citation>
    <scope>NUCLEOTIDE SEQUENCE [LARGE SCALE GENOMIC DNA]</scope>
    <source>
        <strain evidence="11 12">DRYC-M-16</strain>
    </source>
</reference>
<comment type="similarity">
    <text evidence="2">Belongs to the prokaryotic molybdopterin-containing oxidoreductase family.</text>
</comment>
<dbReference type="EMBL" id="RPEM01000016">
    <property type="protein sequence ID" value="TGD41704.1"/>
    <property type="molecule type" value="Genomic_DNA"/>
</dbReference>
<dbReference type="PANTHER" id="PTHR43742:SF9">
    <property type="entry name" value="TETRATHIONATE REDUCTASE SUBUNIT A"/>
    <property type="match status" value="1"/>
</dbReference>
<dbReference type="Gene3D" id="2.20.25.90">
    <property type="entry name" value="ADC-like domains"/>
    <property type="match status" value="1"/>
</dbReference>
<proteinExistence type="inferred from homology"/>
<dbReference type="InterPro" id="IPR050612">
    <property type="entry name" value="Prok_Mopterin_Oxidored"/>
</dbReference>
<dbReference type="NCBIfam" id="TIGR01409">
    <property type="entry name" value="TAT_signal_seq"/>
    <property type="match status" value="1"/>
</dbReference>
<evidence type="ECO:0000256" key="8">
    <source>
        <dbReference type="ARBA" id="ARBA00023004"/>
    </source>
</evidence>
<dbReference type="SUPFAM" id="SSF53706">
    <property type="entry name" value="Formate dehydrogenase/DMSO reductase, domains 1-3"/>
    <property type="match status" value="1"/>
</dbReference>
<evidence type="ECO:0000256" key="6">
    <source>
        <dbReference type="ARBA" id="ARBA00022729"/>
    </source>
</evidence>
<evidence type="ECO:0000313" key="11">
    <source>
        <dbReference type="EMBL" id="TGD41704.1"/>
    </source>
</evidence>
<evidence type="ECO:0000256" key="4">
    <source>
        <dbReference type="ARBA" id="ARBA00022505"/>
    </source>
</evidence>
<keyword evidence="7" id="KW-0560">Oxidoreductase</keyword>
<dbReference type="InterPro" id="IPR019546">
    <property type="entry name" value="TAT_signal_bac_arc"/>
</dbReference>
<dbReference type="Pfam" id="PF01568">
    <property type="entry name" value="Molydop_binding"/>
    <property type="match status" value="1"/>
</dbReference>
<evidence type="ECO:0000259" key="10">
    <source>
        <dbReference type="PROSITE" id="PS51669"/>
    </source>
</evidence>
<keyword evidence="3" id="KW-0004">4Fe-4S</keyword>
<gene>
    <name evidence="11" type="ORF">EEB11_17540</name>
</gene>
<dbReference type="InterPro" id="IPR006656">
    <property type="entry name" value="Mopterin_OxRdtase"/>
</dbReference>